<dbReference type="Proteomes" id="UP001165136">
    <property type="component" value="Unassembled WGS sequence"/>
</dbReference>
<evidence type="ECO:0000313" key="4">
    <source>
        <dbReference type="Proteomes" id="UP001165136"/>
    </source>
</evidence>
<keyword evidence="2" id="KW-1133">Transmembrane helix</keyword>
<proteinExistence type="predicted"/>
<name>A0A9W6R7C4_9PSEU</name>
<evidence type="ECO:0000256" key="2">
    <source>
        <dbReference type="SAM" id="Phobius"/>
    </source>
</evidence>
<organism evidence="3 4">
    <name type="scientific">Amycolatopsis taiwanensis</name>
    <dbReference type="NCBI Taxonomy" id="342230"/>
    <lineage>
        <taxon>Bacteria</taxon>
        <taxon>Bacillati</taxon>
        <taxon>Actinomycetota</taxon>
        <taxon>Actinomycetes</taxon>
        <taxon>Pseudonocardiales</taxon>
        <taxon>Pseudonocardiaceae</taxon>
        <taxon>Amycolatopsis</taxon>
    </lineage>
</organism>
<keyword evidence="2" id="KW-0812">Transmembrane</keyword>
<keyword evidence="4" id="KW-1185">Reference proteome</keyword>
<sequence length="157" mass="17553">MGAPPPRIQIYDRGGNPHMTYPQNRPYPPQQPPQGYGYPRPPKQPYGYPYPQPGYYPQAAPRKAPLHHWFTWPAVALAAIAEIVTETSRVIDYQTVIIVGFIALLAGIAAMVFAIRARHPVCIAFCVLAVIVCVWDVGVGFNAMNEYQSVIDNVFNW</sequence>
<evidence type="ECO:0000313" key="3">
    <source>
        <dbReference type="EMBL" id="GLY68785.1"/>
    </source>
</evidence>
<gene>
    <name evidence="3" type="ORF">Atai01_54040</name>
</gene>
<protein>
    <submittedName>
        <fullName evidence="3">Uncharacterized protein</fullName>
    </submittedName>
</protein>
<feature type="region of interest" description="Disordered" evidence="1">
    <location>
        <begin position="1"/>
        <end position="38"/>
    </location>
</feature>
<evidence type="ECO:0000256" key="1">
    <source>
        <dbReference type="SAM" id="MobiDB-lite"/>
    </source>
</evidence>
<keyword evidence="2" id="KW-0472">Membrane</keyword>
<dbReference type="EMBL" id="BSTI01000013">
    <property type="protein sequence ID" value="GLY68785.1"/>
    <property type="molecule type" value="Genomic_DNA"/>
</dbReference>
<feature type="transmembrane region" description="Helical" evidence="2">
    <location>
        <begin position="96"/>
        <end position="115"/>
    </location>
</feature>
<reference evidence="3" key="1">
    <citation type="submission" date="2023-03" db="EMBL/GenBank/DDBJ databases">
        <title>Amycolatopsis taiwanensis NBRC 103393.</title>
        <authorList>
            <person name="Ichikawa N."/>
            <person name="Sato H."/>
            <person name="Tonouchi N."/>
        </authorList>
    </citation>
    <scope>NUCLEOTIDE SEQUENCE</scope>
    <source>
        <strain evidence="3">NBRC 103393</strain>
    </source>
</reference>
<dbReference type="AlphaFoldDB" id="A0A9W6R7C4"/>
<feature type="transmembrane region" description="Helical" evidence="2">
    <location>
        <begin position="122"/>
        <end position="144"/>
    </location>
</feature>
<accession>A0A9W6R7C4</accession>
<comment type="caution">
    <text evidence="3">The sequence shown here is derived from an EMBL/GenBank/DDBJ whole genome shotgun (WGS) entry which is preliminary data.</text>
</comment>